<evidence type="ECO:0000313" key="1">
    <source>
        <dbReference type="EMBL" id="QQB47065.1"/>
    </source>
</evidence>
<dbReference type="OrthoDB" id="4428027at2"/>
<dbReference type="AlphaFoldDB" id="A0A7T4EGP6"/>
<proteinExistence type="predicted"/>
<dbReference type="Proteomes" id="UP000596145">
    <property type="component" value="Chromosome"/>
</dbReference>
<sequence length="342" mass="38494">MFEPETVDGYFAAHINEIAAGYNKIKPFFDLIDNAIIRAQFLSPFNALMVEIMRPGSSFAMTESEWAKHGRRKVPFSPPLLVLKAFGPVMPVYEYSDTEPIEDYEGEVLDVTPSFDFVTATEDPSRHIAALLSHAHYVSIDVNGVDMGTNLGGDTRRLDRGTRIVQRQRSEWHFKLNFLVRYDRNAQPASMFHTLVHEYAHVLLGHLGPLSDRKPRNQWDKQARDRASIPNGVCEIEAETVAYLVDKHVGVKGNGKEYLEPYLRQLEKEGKNWLDDFSITRVETAVKDIVDLLGPESKIHKPDGIWSSHPLGTGGGTAPMAQPPSEATLFQSACTRLFSRVR</sequence>
<name>A0A7T4EGP6_9CORY</name>
<dbReference type="EMBL" id="CP066007">
    <property type="protein sequence ID" value="QQB47065.1"/>
    <property type="molecule type" value="Genomic_DNA"/>
</dbReference>
<protein>
    <recommendedName>
        <fullName evidence="3">IrrE N-terminal-like domain-containing protein</fullName>
    </recommendedName>
</protein>
<accession>A0A7T4EGP6</accession>
<evidence type="ECO:0008006" key="3">
    <source>
        <dbReference type="Google" id="ProtNLM"/>
    </source>
</evidence>
<reference evidence="1 2" key="1">
    <citation type="submission" date="2020-12" db="EMBL/GenBank/DDBJ databases">
        <title>FDA dAtabase for Regulatory Grade micrObial Sequences (FDA-ARGOS): Supporting development and validation of Infectious Disease Dx tests.</title>
        <authorList>
            <person name="Sproer C."/>
            <person name="Gronow S."/>
            <person name="Severitt S."/>
            <person name="Schroder I."/>
            <person name="Tallon L."/>
            <person name="Sadzewicz L."/>
            <person name="Zhao X."/>
            <person name="Boylan J."/>
            <person name="Ott S."/>
            <person name="Bowen H."/>
            <person name="Vavikolanu K."/>
            <person name="Mehta A."/>
            <person name="Aluvathingal J."/>
            <person name="Nadendla S."/>
            <person name="Lowell S."/>
            <person name="Myers T."/>
            <person name="Yan Y."/>
            <person name="Sichtig H."/>
        </authorList>
    </citation>
    <scope>NUCLEOTIDE SEQUENCE [LARGE SCALE GENOMIC DNA]</scope>
    <source>
        <strain evidence="1 2">FDAARGOS_1053</strain>
    </source>
</reference>
<dbReference type="RefSeq" id="WP_084037118.1">
    <property type="nucleotide sequence ID" value="NZ_CP066007.1"/>
</dbReference>
<dbReference type="GeneID" id="92761131"/>
<organism evidence="1 2">
    <name type="scientific">Corynebacterium glucuronolyticum</name>
    <dbReference type="NCBI Taxonomy" id="39791"/>
    <lineage>
        <taxon>Bacteria</taxon>
        <taxon>Bacillati</taxon>
        <taxon>Actinomycetota</taxon>
        <taxon>Actinomycetes</taxon>
        <taxon>Mycobacteriales</taxon>
        <taxon>Corynebacteriaceae</taxon>
        <taxon>Corynebacterium</taxon>
    </lineage>
</organism>
<evidence type="ECO:0000313" key="2">
    <source>
        <dbReference type="Proteomes" id="UP000596145"/>
    </source>
</evidence>
<gene>
    <name evidence="1" type="ORF">I6I10_03915</name>
</gene>